<keyword evidence="2" id="KW-0808">Transferase</keyword>
<dbReference type="InterPro" id="IPR000182">
    <property type="entry name" value="GNAT_dom"/>
</dbReference>
<accession>A0A7W7FUB0</accession>
<protein>
    <submittedName>
        <fullName evidence="2">Aminoglycoside 2'-N-acetyltransferase I</fullName>
        <ecNumber evidence="2">2.3.1.59</ecNumber>
    </submittedName>
</protein>
<keyword evidence="2" id="KW-0012">Acyltransferase</keyword>
<keyword evidence="3" id="KW-1185">Reference proteome</keyword>
<name>A0A7W7FUB0_9PSEU</name>
<evidence type="ECO:0000259" key="1">
    <source>
        <dbReference type="PROSITE" id="PS51186"/>
    </source>
</evidence>
<dbReference type="CDD" id="cd04301">
    <property type="entry name" value="NAT_SF"/>
    <property type="match status" value="1"/>
</dbReference>
<proteinExistence type="predicted"/>
<dbReference type="Pfam" id="PF00583">
    <property type="entry name" value="Acetyltransf_1"/>
    <property type="match status" value="1"/>
</dbReference>
<dbReference type="EMBL" id="JACHMH010000001">
    <property type="protein sequence ID" value="MBB4679101.1"/>
    <property type="molecule type" value="Genomic_DNA"/>
</dbReference>
<dbReference type="SUPFAM" id="SSF55729">
    <property type="entry name" value="Acyl-CoA N-acyltransferases (Nat)"/>
    <property type="match status" value="1"/>
</dbReference>
<dbReference type="PROSITE" id="PS51186">
    <property type="entry name" value="GNAT"/>
    <property type="match status" value="1"/>
</dbReference>
<feature type="domain" description="N-acetyltransferase" evidence="1">
    <location>
        <begin position="7"/>
        <end position="158"/>
    </location>
</feature>
<dbReference type="AlphaFoldDB" id="A0A7W7FUB0"/>
<reference evidence="2 3" key="1">
    <citation type="submission" date="2020-08" db="EMBL/GenBank/DDBJ databases">
        <title>Sequencing the genomes of 1000 actinobacteria strains.</title>
        <authorList>
            <person name="Klenk H.-P."/>
        </authorList>
    </citation>
    <scope>NUCLEOTIDE SEQUENCE [LARGE SCALE GENOMIC DNA]</scope>
    <source>
        <strain evidence="2 3">DSM 44230</strain>
    </source>
</reference>
<comment type="caution">
    <text evidence="2">The sequence shown here is derived from an EMBL/GenBank/DDBJ whole genome shotgun (WGS) entry which is preliminary data.</text>
</comment>
<sequence length="177" mass="19388">MTELRVAHTADLDARTRHALRELLDLTFDGEFTDEDFSHSLGGMHALLHAEGTLIGHASVVQRQLLHGDRVLRTGYVEGVAVHPGHQRQGHGGRLMAPLERIIREGYELGALGAAQDAQRLYRGRGWLPWLGPTFALTPAGIVRTPAEDDAVHVLPVGPALDRTSGLTCDWRVGDVW</sequence>
<dbReference type="GO" id="GO:0047921">
    <property type="term" value="F:aminoglycoside 2'-N-acetyltransferase activity"/>
    <property type="evidence" value="ECO:0007669"/>
    <property type="project" value="UniProtKB-EC"/>
</dbReference>
<dbReference type="Proteomes" id="UP000533598">
    <property type="component" value="Unassembled WGS sequence"/>
</dbReference>
<dbReference type="EC" id="2.3.1.59" evidence="2"/>
<gene>
    <name evidence="2" type="ORF">HNR67_005219</name>
</gene>
<dbReference type="Gene3D" id="3.40.630.30">
    <property type="match status" value="1"/>
</dbReference>
<evidence type="ECO:0000313" key="2">
    <source>
        <dbReference type="EMBL" id="MBB4679101.1"/>
    </source>
</evidence>
<dbReference type="RefSeq" id="WP_185004890.1">
    <property type="nucleotide sequence ID" value="NZ_BAAAUI010000048.1"/>
</dbReference>
<organism evidence="2 3">
    <name type="scientific">Crossiella cryophila</name>
    <dbReference type="NCBI Taxonomy" id="43355"/>
    <lineage>
        <taxon>Bacteria</taxon>
        <taxon>Bacillati</taxon>
        <taxon>Actinomycetota</taxon>
        <taxon>Actinomycetes</taxon>
        <taxon>Pseudonocardiales</taxon>
        <taxon>Pseudonocardiaceae</taxon>
        <taxon>Crossiella</taxon>
    </lineage>
</organism>
<evidence type="ECO:0000313" key="3">
    <source>
        <dbReference type="Proteomes" id="UP000533598"/>
    </source>
</evidence>
<dbReference type="InterPro" id="IPR016181">
    <property type="entry name" value="Acyl_CoA_acyltransferase"/>
</dbReference>